<feature type="transmembrane region" description="Helical" evidence="6">
    <location>
        <begin position="380"/>
        <end position="404"/>
    </location>
</feature>
<dbReference type="GO" id="GO:0016020">
    <property type="term" value="C:membrane"/>
    <property type="evidence" value="ECO:0007669"/>
    <property type="project" value="UniProtKB-SubCell"/>
</dbReference>
<dbReference type="PANTHER" id="PTHR37422">
    <property type="entry name" value="TEICHURONIC ACID BIOSYNTHESIS PROTEIN TUAE"/>
    <property type="match status" value="1"/>
</dbReference>
<dbReference type="AlphaFoldDB" id="A0A0F9XS28"/>
<dbReference type="InterPro" id="IPR051533">
    <property type="entry name" value="WaaL-like"/>
</dbReference>
<accession>A0A0F9XS28</accession>
<proteinExistence type="predicted"/>
<feature type="domain" description="O-antigen ligase-related" evidence="7">
    <location>
        <begin position="202"/>
        <end position="356"/>
    </location>
</feature>
<dbReference type="Pfam" id="PF04932">
    <property type="entry name" value="Wzy_C"/>
    <property type="match status" value="1"/>
</dbReference>
<keyword evidence="2 6" id="KW-0812">Transmembrane</keyword>
<protein>
    <recommendedName>
        <fullName evidence="7">O-antigen ligase-related domain-containing protein</fullName>
    </recommendedName>
</protein>
<dbReference type="InterPro" id="IPR007016">
    <property type="entry name" value="O-antigen_ligase-rel_domated"/>
</dbReference>
<feature type="region of interest" description="Disordered" evidence="5">
    <location>
        <begin position="434"/>
        <end position="453"/>
    </location>
</feature>
<dbReference type="EMBL" id="LAZR01000031">
    <property type="protein sequence ID" value="KKO02307.1"/>
    <property type="molecule type" value="Genomic_DNA"/>
</dbReference>
<evidence type="ECO:0000313" key="8">
    <source>
        <dbReference type="EMBL" id="KKO02307.1"/>
    </source>
</evidence>
<evidence type="ECO:0000256" key="3">
    <source>
        <dbReference type="ARBA" id="ARBA00022989"/>
    </source>
</evidence>
<sequence length="453" mass="49931">MNTIQAVRQGWAGRALALVNGIIIFGFAATLVLIPTSYWWFGVAALVSSLLGCGALISYRYFPRIYTRDDVKLVGALVFFGSVWWWSVLDGSTLPWVDYEGFHRLHLWPFIAAFFLLTLRVFTPSPHWLWFGVCCGAVGTGVIAIYERVIIGLERADNGINAIPFGNLSLLMGVLSLVAGIYYFQKERQLYYWLLVLAISAAFMGFLASLLSGTRGGWVSIPFLAALLLPATKHLISAKIRTLAILSIVLIIAAIIAYPPTGVWLRLVAIFDDIYQYLITDSANSSLGVRFELWRAGWFMFKENPLMGVGEGGVQVWLDALTAEGILYERIADYPQLHSDMIDTLARRGGIGLISLLLVYIAFAATFTKTLLHSEDNLRVRLLAVSGMMVVIAFFDFGLTQAMFRDLRAFSGFLGFSVAIWGCLGCQLQTQPLPSTSLSAKSTSVSSASPKQV</sequence>
<evidence type="ECO:0000256" key="1">
    <source>
        <dbReference type="ARBA" id="ARBA00004141"/>
    </source>
</evidence>
<keyword evidence="4 6" id="KW-0472">Membrane</keyword>
<evidence type="ECO:0000259" key="7">
    <source>
        <dbReference type="Pfam" id="PF04932"/>
    </source>
</evidence>
<feature type="transmembrane region" description="Helical" evidence="6">
    <location>
        <begin position="38"/>
        <end position="59"/>
    </location>
</feature>
<feature type="transmembrane region" description="Helical" evidence="6">
    <location>
        <begin position="71"/>
        <end position="87"/>
    </location>
</feature>
<keyword evidence="3 6" id="KW-1133">Transmembrane helix</keyword>
<feature type="transmembrane region" description="Helical" evidence="6">
    <location>
        <begin position="191"/>
        <end position="211"/>
    </location>
</feature>
<feature type="transmembrane region" description="Helical" evidence="6">
    <location>
        <begin position="128"/>
        <end position="146"/>
    </location>
</feature>
<evidence type="ECO:0000256" key="6">
    <source>
        <dbReference type="SAM" id="Phobius"/>
    </source>
</evidence>
<feature type="transmembrane region" description="Helical" evidence="6">
    <location>
        <begin position="217"/>
        <end position="236"/>
    </location>
</feature>
<gene>
    <name evidence="8" type="ORF">LCGC14_0107220</name>
</gene>
<reference evidence="8" key="1">
    <citation type="journal article" date="2015" name="Nature">
        <title>Complex archaea that bridge the gap between prokaryotes and eukaryotes.</title>
        <authorList>
            <person name="Spang A."/>
            <person name="Saw J.H."/>
            <person name="Jorgensen S.L."/>
            <person name="Zaremba-Niedzwiedzka K."/>
            <person name="Martijn J."/>
            <person name="Lind A.E."/>
            <person name="van Eijk R."/>
            <person name="Schleper C."/>
            <person name="Guy L."/>
            <person name="Ettema T.J."/>
        </authorList>
    </citation>
    <scope>NUCLEOTIDE SEQUENCE</scope>
</reference>
<dbReference type="PANTHER" id="PTHR37422:SF13">
    <property type="entry name" value="LIPOPOLYSACCHARIDE BIOSYNTHESIS PROTEIN PA4999-RELATED"/>
    <property type="match status" value="1"/>
</dbReference>
<evidence type="ECO:0000256" key="5">
    <source>
        <dbReference type="SAM" id="MobiDB-lite"/>
    </source>
</evidence>
<name>A0A0F9XS28_9ZZZZ</name>
<comment type="caution">
    <text evidence="8">The sequence shown here is derived from an EMBL/GenBank/DDBJ whole genome shotgun (WGS) entry which is preliminary data.</text>
</comment>
<feature type="transmembrane region" description="Helical" evidence="6">
    <location>
        <begin position="166"/>
        <end position="184"/>
    </location>
</feature>
<feature type="transmembrane region" description="Helical" evidence="6">
    <location>
        <begin position="243"/>
        <end position="261"/>
    </location>
</feature>
<feature type="transmembrane region" description="Helical" evidence="6">
    <location>
        <begin position="12"/>
        <end position="32"/>
    </location>
</feature>
<organism evidence="8">
    <name type="scientific">marine sediment metagenome</name>
    <dbReference type="NCBI Taxonomy" id="412755"/>
    <lineage>
        <taxon>unclassified sequences</taxon>
        <taxon>metagenomes</taxon>
        <taxon>ecological metagenomes</taxon>
    </lineage>
</organism>
<comment type="subcellular location">
    <subcellularLocation>
        <location evidence="1">Membrane</location>
        <topology evidence="1">Multi-pass membrane protein</topology>
    </subcellularLocation>
</comment>
<feature type="transmembrane region" description="Helical" evidence="6">
    <location>
        <begin position="349"/>
        <end position="368"/>
    </location>
</feature>
<feature type="transmembrane region" description="Helical" evidence="6">
    <location>
        <begin position="107"/>
        <end position="123"/>
    </location>
</feature>
<evidence type="ECO:0000256" key="4">
    <source>
        <dbReference type="ARBA" id="ARBA00023136"/>
    </source>
</evidence>
<evidence type="ECO:0000256" key="2">
    <source>
        <dbReference type="ARBA" id="ARBA00022692"/>
    </source>
</evidence>